<comment type="caution">
    <text evidence="2">The sequence shown here is derived from an EMBL/GenBank/DDBJ whole genome shotgun (WGS) entry which is preliminary data.</text>
</comment>
<organism evidence="2 3">
    <name type="scientific">Moraxella nonliquefaciens</name>
    <dbReference type="NCBI Taxonomy" id="478"/>
    <lineage>
        <taxon>Bacteria</taxon>
        <taxon>Pseudomonadati</taxon>
        <taxon>Pseudomonadota</taxon>
        <taxon>Gammaproteobacteria</taxon>
        <taxon>Moraxellales</taxon>
        <taxon>Moraxellaceae</taxon>
        <taxon>Moraxella</taxon>
    </lineage>
</organism>
<proteinExistence type="predicted"/>
<gene>
    <name evidence="2" type="ORF">A9Z60_03850</name>
</gene>
<evidence type="ECO:0000313" key="3">
    <source>
        <dbReference type="Proteomes" id="UP000092671"/>
    </source>
</evidence>
<accession>A0A1B8PIQ0</accession>
<protein>
    <submittedName>
        <fullName evidence="2">Uncharacterized protein</fullName>
    </submittedName>
</protein>
<dbReference type="EMBL" id="LZDN01000039">
    <property type="protein sequence ID" value="OBX49538.1"/>
    <property type="molecule type" value="Genomic_DNA"/>
</dbReference>
<reference evidence="2 3" key="1">
    <citation type="submission" date="2016-06" db="EMBL/GenBank/DDBJ databases">
        <title>Draft genome of Moraxella nonliquefaciens CCUG 60284.</title>
        <authorList>
            <person name="Salva-Serra F."/>
            <person name="Engstrom-Jakobsson H."/>
            <person name="Thorell K."/>
            <person name="Gonzales-Siles L."/>
            <person name="Karlsson R."/>
            <person name="Boulund F."/>
            <person name="Engstrand L."/>
            <person name="Kristiansson E."/>
            <person name="Moore E."/>
        </authorList>
    </citation>
    <scope>NUCLEOTIDE SEQUENCE [LARGE SCALE GENOMIC DNA]</scope>
    <source>
        <strain evidence="2 3">CCUG 60284</strain>
    </source>
</reference>
<sequence>MDLTTEGEYSVMNEDTLWNASCEYQSLLWHNLRFAIKHLDRQIPQFYGSLDNAFDEPLDALPDNEPPDHTKPSD</sequence>
<dbReference type="Proteomes" id="UP000092671">
    <property type="component" value="Unassembled WGS sequence"/>
</dbReference>
<feature type="region of interest" description="Disordered" evidence="1">
    <location>
        <begin position="54"/>
        <end position="74"/>
    </location>
</feature>
<evidence type="ECO:0000313" key="2">
    <source>
        <dbReference type="EMBL" id="OBX49538.1"/>
    </source>
</evidence>
<name>A0A1B8PIQ0_MORNO</name>
<dbReference type="AlphaFoldDB" id="A0A1B8PIQ0"/>
<evidence type="ECO:0000256" key="1">
    <source>
        <dbReference type="SAM" id="MobiDB-lite"/>
    </source>
</evidence>